<accession>A0A1F5G6K0</accession>
<comment type="caution">
    <text evidence="3">The sequence shown here is derived from an EMBL/GenBank/DDBJ whole genome shotgun (WGS) entry which is preliminary data.</text>
</comment>
<gene>
    <name evidence="2" type="primary">def</name>
    <name evidence="3" type="ORF">A3D04_04125</name>
</gene>
<protein>
    <recommendedName>
        <fullName evidence="2">Peptide deformylase</fullName>
        <shortName evidence="2">PDF</shortName>
        <ecNumber evidence="2">3.5.1.88</ecNumber>
    </recommendedName>
    <alternativeName>
        <fullName evidence="2">Polypeptide deformylase</fullName>
    </alternativeName>
</protein>
<keyword evidence="2" id="KW-0648">Protein biosynthesis</keyword>
<dbReference type="PIRSF" id="PIRSF004749">
    <property type="entry name" value="Pep_def"/>
    <property type="match status" value="1"/>
</dbReference>
<dbReference type="CDD" id="cd00487">
    <property type="entry name" value="Pep_deformylase"/>
    <property type="match status" value="1"/>
</dbReference>
<dbReference type="SUPFAM" id="SSF56420">
    <property type="entry name" value="Peptide deformylase"/>
    <property type="match status" value="1"/>
</dbReference>
<keyword evidence="2" id="KW-0378">Hydrolase</keyword>
<dbReference type="PANTHER" id="PTHR10458:SF22">
    <property type="entry name" value="PEPTIDE DEFORMYLASE"/>
    <property type="match status" value="1"/>
</dbReference>
<dbReference type="InterPro" id="IPR036821">
    <property type="entry name" value="Peptide_deformylase_sf"/>
</dbReference>
<comment type="cofactor">
    <cofactor evidence="2">
        <name>Fe(2+)</name>
        <dbReference type="ChEBI" id="CHEBI:29033"/>
    </cofactor>
    <text evidence="2">Binds 1 Fe(2+) ion.</text>
</comment>
<dbReference type="Proteomes" id="UP000177369">
    <property type="component" value="Unassembled WGS sequence"/>
</dbReference>
<dbReference type="NCBIfam" id="TIGR00079">
    <property type="entry name" value="pept_deformyl"/>
    <property type="match status" value="1"/>
</dbReference>
<dbReference type="Gene3D" id="3.90.45.10">
    <property type="entry name" value="Peptide deformylase"/>
    <property type="match status" value="1"/>
</dbReference>
<dbReference type="HAMAP" id="MF_00163">
    <property type="entry name" value="Pep_deformylase"/>
    <property type="match status" value="1"/>
</dbReference>
<dbReference type="EMBL" id="MFBD01000047">
    <property type="protein sequence ID" value="OGD87477.1"/>
    <property type="molecule type" value="Genomic_DNA"/>
</dbReference>
<comment type="catalytic activity">
    <reaction evidence="2">
        <text>N-terminal N-formyl-L-methionyl-[peptide] + H2O = N-terminal L-methionyl-[peptide] + formate</text>
        <dbReference type="Rhea" id="RHEA:24420"/>
        <dbReference type="Rhea" id="RHEA-COMP:10639"/>
        <dbReference type="Rhea" id="RHEA-COMP:10640"/>
        <dbReference type="ChEBI" id="CHEBI:15377"/>
        <dbReference type="ChEBI" id="CHEBI:15740"/>
        <dbReference type="ChEBI" id="CHEBI:49298"/>
        <dbReference type="ChEBI" id="CHEBI:64731"/>
        <dbReference type="EC" id="3.5.1.88"/>
    </reaction>
</comment>
<comment type="similarity">
    <text evidence="1 2">Belongs to the polypeptide deformylase family.</text>
</comment>
<dbReference type="PRINTS" id="PR01576">
    <property type="entry name" value="PDEFORMYLASE"/>
</dbReference>
<reference evidence="3 4" key="1">
    <citation type="journal article" date="2016" name="Nat. Commun.">
        <title>Thousands of microbial genomes shed light on interconnected biogeochemical processes in an aquifer system.</title>
        <authorList>
            <person name="Anantharaman K."/>
            <person name="Brown C.T."/>
            <person name="Hug L.A."/>
            <person name="Sharon I."/>
            <person name="Castelle C.J."/>
            <person name="Probst A.J."/>
            <person name="Thomas B.C."/>
            <person name="Singh A."/>
            <person name="Wilkins M.J."/>
            <person name="Karaoz U."/>
            <person name="Brodie E.L."/>
            <person name="Williams K.H."/>
            <person name="Hubbard S.S."/>
            <person name="Banfield J.F."/>
        </authorList>
    </citation>
    <scope>NUCLEOTIDE SEQUENCE [LARGE SCALE GENOMIC DNA]</scope>
</reference>
<name>A0A1F5G6K0_9BACT</name>
<dbReference type="NCBIfam" id="NF001159">
    <property type="entry name" value="PRK00150.1-3"/>
    <property type="match status" value="1"/>
</dbReference>
<evidence type="ECO:0000313" key="3">
    <source>
        <dbReference type="EMBL" id="OGD87477.1"/>
    </source>
</evidence>
<dbReference type="EC" id="3.5.1.88" evidence="2"/>
<evidence type="ECO:0000313" key="4">
    <source>
        <dbReference type="Proteomes" id="UP000177369"/>
    </source>
</evidence>
<dbReference type="STRING" id="1797714.A3D04_04125"/>
<dbReference type="PANTHER" id="PTHR10458">
    <property type="entry name" value="PEPTIDE DEFORMYLASE"/>
    <property type="match status" value="1"/>
</dbReference>
<evidence type="ECO:0000256" key="2">
    <source>
        <dbReference type="HAMAP-Rule" id="MF_00163"/>
    </source>
</evidence>
<dbReference type="Pfam" id="PF01327">
    <property type="entry name" value="Pep_deformylase"/>
    <property type="match status" value="1"/>
</dbReference>
<feature type="binding site" evidence="2">
    <location>
        <position position="147"/>
    </location>
    <ligand>
        <name>Fe cation</name>
        <dbReference type="ChEBI" id="CHEBI:24875"/>
    </ligand>
</feature>
<proteinExistence type="inferred from homology"/>
<organism evidence="3 4">
    <name type="scientific">Candidatus Curtissbacteria bacterium RIFCSPHIGHO2_02_FULL_40_16b</name>
    <dbReference type="NCBI Taxonomy" id="1797714"/>
    <lineage>
        <taxon>Bacteria</taxon>
        <taxon>Candidatus Curtissiibacteriota</taxon>
    </lineage>
</organism>
<evidence type="ECO:0000256" key="1">
    <source>
        <dbReference type="ARBA" id="ARBA00010759"/>
    </source>
</evidence>
<feature type="active site" evidence="2">
    <location>
        <position position="144"/>
    </location>
</feature>
<feature type="binding site" evidence="2">
    <location>
        <position position="143"/>
    </location>
    <ligand>
        <name>Fe cation</name>
        <dbReference type="ChEBI" id="CHEBI:24875"/>
    </ligand>
</feature>
<feature type="binding site" evidence="2">
    <location>
        <position position="101"/>
    </location>
    <ligand>
        <name>Fe cation</name>
        <dbReference type="ChEBI" id="CHEBI:24875"/>
    </ligand>
</feature>
<dbReference type="GO" id="GO:0006412">
    <property type="term" value="P:translation"/>
    <property type="evidence" value="ECO:0007669"/>
    <property type="project" value="UniProtKB-UniRule"/>
</dbReference>
<keyword evidence="2" id="KW-0479">Metal-binding</keyword>
<dbReference type="GO" id="GO:0046872">
    <property type="term" value="F:metal ion binding"/>
    <property type="evidence" value="ECO:0007669"/>
    <property type="project" value="UniProtKB-KW"/>
</dbReference>
<keyword evidence="2" id="KW-0408">Iron</keyword>
<dbReference type="InterPro" id="IPR023635">
    <property type="entry name" value="Peptide_deformylase"/>
</dbReference>
<comment type="function">
    <text evidence="2">Removes the formyl group from the N-terminal Met of newly synthesized proteins. Requires at least a dipeptide for an efficient rate of reaction. N-terminal L-methionine is a prerequisite for activity but the enzyme has broad specificity at other positions.</text>
</comment>
<sequence length="183" mass="20770">MKRQVITTANEDKRLRQVSKEVKSFDKNLDQLIIDLSETLEAQTDPPGLGISAPQIGVLKRVFVAKIVNNRQNLSGKKVKSFVNPKIIKFSQKEVTILEGCLSVPELYGHVIRPAELDFESQNKNGRKTTAHYKGLPARIIQHEIDHLNGILFIDHVHDQNGKMFKVEKDKKGQEQFIELAYA</sequence>
<dbReference type="AlphaFoldDB" id="A0A1F5G6K0"/>
<dbReference type="GO" id="GO:0042586">
    <property type="term" value="F:peptide deformylase activity"/>
    <property type="evidence" value="ECO:0007669"/>
    <property type="project" value="UniProtKB-UniRule"/>
</dbReference>